<feature type="domain" description="Phosphoribosyltransferase" evidence="1">
    <location>
        <begin position="281"/>
        <end position="397"/>
    </location>
</feature>
<dbReference type="SUPFAM" id="SSF53271">
    <property type="entry name" value="PRTase-like"/>
    <property type="match status" value="1"/>
</dbReference>
<dbReference type="Gene3D" id="3.40.50.2020">
    <property type="match status" value="1"/>
</dbReference>
<dbReference type="Pfam" id="PF00156">
    <property type="entry name" value="Pribosyltran"/>
    <property type="match status" value="1"/>
</dbReference>
<gene>
    <name evidence="2" type="ORF">COW99_00645</name>
</gene>
<dbReference type="CDD" id="cd06223">
    <property type="entry name" value="PRTases_typeI"/>
    <property type="match status" value="1"/>
</dbReference>
<protein>
    <recommendedName>
        <fullName evidence="1">Phosphoribosyltransferase domain-containing protein</fullName>
    </recommendedName>
</protein>
<organism evidence="2 3">
    <name type="scientific">Candidatus Roizmanbacteria bacterium CG22_combo_CG10-13_8_21_14_all_38_20</name>
    <dbReference type="NCBI Taxonomy" id="1974862"/>
    <lineage>
        <taxon>Bacteria</taxon>
        <taxon>Candidatus Roizmaniibacteriota</taxon>
    </lineage>
</organism>
<dbReference type="InterPro" id="IPR000836">
    <property type="entry name" value="PRTase_dom"/>
</dbReference>
<sequence>MSYREEYHSEIPSNFEIGDISGMRIIISEEDLRQQPNYYMDKLHVVATLAEQDQDFDTETYKRVISVEKQFDHTGSVRMTTFDFSQIDTSLNGYFTEKYESSYLRRITEGDNEHLRGLGFYITRTSENIETLAGLVCTEVQTAQEVVNIIAQKPDPKDLTYQNRATLLAVLDNKKHHVLELLHAVHQSSRYLPEGEPIPQETYHALVQSCYSSVFDFYNLLLYESPPTADTGTFGLIDTTFSYLVSKIRANSNKQTIINNSLLKMYREANHPMDIALLSSKLIYRYKQNSQWDRVLGIEYGGIELPFALNAFMELKGSKHIPFSLINATFSSMLAGELGDSAQLETPLSNIQSLKSQRVLVLDDNVVTGRTVDKVVRYLARIGNPSVNFACIGFSMEELLPHMIKQGCGCINPDVLKRSIVIKQAQFLYRREKGDYYRTGVFNPEEEEVERKLLINYPEINFKLQAS</sequence>
<dbReference type="AlphaFoldDB" id="A0A2H0BZ04"/>
<dbReference type="EMBL" id="PCTA01000003">
    <property type="protein sequence ID" value="PIP62178.1"/>
    <property type="molecule type" value="Genomic_DNA"/>
</dbReference>
<comment type="caution">
    <text evidence="2">The sequence shown here is derived from an EMBL/GenBank/DDBJ whole genome shotgun (WGS) entry which is preliminary data.</text>
</comment>
<evidence type="ECO:0000313" key="2">
    <source>
        <dbReference type="EMBL" id="PIP62178.1"/>
    </source>
</evidence>
<name>A0A2H0BZ04_9BACT</name>
<reference evidence="2 3" key="1">
    <citation type="submission" date="2017-09" db="EMBL/GenBank/DDBJ databases">
        <title>Depth-based differentiation of microbial function through sediment-hosted aquifers and enrichment of novel symbionts in the deep terrestrial subsurface.</title>
        <authorList>
            <person name="Probst A.J."/>
            <person name="Ladd B."/>
            <person name="Jarett J.K."/>
            <person name="Geller-Mcgrath D.E."/>
            <person name="Sieber C.M."/>
            <person name="Emerson J.B."/>
            <person name="Anantharaman K."/>
            <person name="Thomas B.C."/>
            <person name="Malmstrom R."/>
            <person name="Stieglmeier M."/>
            <person name="Klingl A."/>
            <person name="Woyke T."/>
            <person name="Ryan C.M."/>
            <person name="Banfield J.F."/>
        </authorList>
    </citation>
    <scope>NUCLEOTIDE SEQUENCE [LARGE SCALE GENOMIC DNA]</scope>
    <source>
        <strain evidence="2">CG22_combo_CG10-13_8_21_14_all_38_20</strain>
    </source>
</reference>
<evidence type="ECO:0000259" key="1">
    <source>
        <dbReference type="Pfam" id="PF00156"/>
    </source>
</evidence>
<dbReference type="Proteomes" id="UP000231246">
    <property type="component" value="Unassembled WGS sequence"/>
</dbReference>
<proteinExistence type="predicted"/>
<dbReference type="InterPro" id="IPR029057">
    <property type="entry name" value="PRTase-like"/>
</dbReference>
<evidence type="ECO:0000313" key="3">
    <source>
        <dbReference type="Proteomes" id="UP000231246"/>
    </source>
</evidence>
<accession>A0A2H0BZ04</accession>